<evidence type="ECO:0000313" key="2">
    <source>
        <dbReference type="Proteomes" id="UP000479710"/>
    </source>
</evidence>
<dbReference type="EMBL" id="SPHZ02000004">
    <property type="protein sequence ID" value="KAF0921682.1"/>
    <property type="molecule type" value="Genomic_DNA"/>
</dbReference>
<proteinExistence type="predicted"/>
<protein>
    <submittedName>
        <fullName evidence="1">Uncharacterized protein</fullName>
    </submittedName>
</protein>
<organism evidence="1 2">
    <name type="scientific">Oryza meyeriana var. granulata</name>
    <dbReference type="NCBI Taxonomy" id="110450"/>
    <lineage>
        <taxon>Eukaryota</taxon>
        <taxon>Viridiplantae</taxon>
        <taxon>Streptophyta</taxon>
        <taxon>Embryophyta</taxon>
        <taxon>Tracheophyta</taxon>
        <taxon>Spermatophyta</taxon>
        <taxon>Magnoliopsida</taxon>
        <taxon>Liliopsida</taxon>
        <taxon>Poales</taxon>
        <taxon>Poaceae</taxon>
        <taxon>BOP clade</taxon>
        <taxon>Oryzoideae</taxon>
        <taxon>Oryzeae</taxon>
        <taxon>Oryzinae</taxon>
        <taxon>Oryza</taxon>
        <taxon>Oryza meyeriana</taxon>
    </lineage>
</organism>
<dbReference type="Proteomes" id="UP000479710">
    <property type="component" value="Unassembled WGS sequence"/>
</dbReference>
<sequence length="124" mass="13023">MPVIPVQCASDAGGIHVVQLTSLTLGSLKAPEAAAPPALTTRMVPRTPTMTPPNEPEAIDAWALMAGLEEHSPLLDTAFACHSFSFPITAVSLELAAAPCKVMPLSLVMLRHDTAVRGERRGEG</sequence>
<gene>
    <name evidence="1" type="ORF">E2562_013419</name>
</gene>
<keyword evidence="2" id="KW-1185">Reference proteome</keyword>
<accession>A0A6G1EB83</accession>
<reference evidence="1 2" key="1">
    <citation type="submission" date="2019-11" db="EMBL/GenBank/DDBJ databases">
        <title>Whole genome sequence of Oryza granulata.</title>
        <authorList>
            <person name="Li W."/>
        </authorList>
    </citation>
    <scope>NUCLEOTIDE SEQUENCE [LARGE SCALE GENOMIC DNA]</scope>
    <source>
        <strain evidence="2">cv. Menghai</strain>
        <tissue evidence="1">Leaf</tissue>
    </source>
</reference>
<evidence type="ECO:0000313" key="1">
    <source>
        <dbReference type="EMBL" id="KAF0921682.1"/>
    </source>
</evidence>
<name>A0A6G1EB83_9ORYZ</name>
<comment type="caution">
    <text evidence="1">The sequence shown here is derived from an EMBL/GenBank/DDBJ whole genome shotgun (WGS) entry which is preliminary data.</text>
</comment>
<dbReference type="AlphaFoldDB" id="A0A6G1EB83"/>